<accession>A0A250VBE9</accession>
<reference evidence="2" key="1">
    <citation type="submission" date="2017-05" db="EMBL/GenBank/DDBJ databases">
        <title>Streptomyces olivochromogenes NBRC 3561 whole genome shotgun sequence.</title>
        <authorList>
            <person name="Dohra H."/>
            <person name="Kodani S."/>
        </authorList>
    </citation>
    <scope>NUCLEOTIDE SEQUENCE [LARGE SCALE GENOMIC DNA]</scope>
    <source>
        <strain evidence="2">NBRC 3561</strain>
    </source>
</reference>
<evidence type="ECO:0000313" key="1">
    <source>
        <dbReference type="EMBL" id="GAX51330.1"/>
    </source>
</evidence>
<dbReference type="PANTHER" id="PTHR38436">
    <property type="entry name" value="POLYKETIDE CYCLASE SNOAL-LIKE DOMAIN"/>
    <property type="match status" value="1"/>
</dbReference>
<evidence type="ECO:0000313" key="2">
    <source>
        <dbReference type="Proteomes" id="UP000217446"/>
    </source>
</evidence>
<dbReference type="Proteomes" id="UP000217446">
    <property type="component" value="Unassembled WGS sequence"/>
</dbReference>
<dbReference type="AlphaFoldDB" id="A0A250VBE9"/>
<dbReference type="GO" id="GO:0030638">
    <property type="term" value="P:polyketide metabolic process"/>
    <property type="evidence" value="ECO:0007669"/>
    <property type="project" value="InterPro"/>
</dbReference>
<comment type="caution">
    <text evidence="1">The sequence shown here is derived from an EMBL/GenBank/DDBJ whole genome shotgun (WGS) entry which is preliminary data.</text>
</comment>
<evidence type="ECO:0008006" key="3">
    <source>
        <dbReference type="Google" id="ProtNLM"/>
    </source>
</evidence>
<dbReference type="Gene3D" id="3.10.450.50">
    <property type="match status" value="1"/>
</dbReference>
<dbReference type="Pfam" id="PF07366">
    <property type="entry name" value="SnoaL"/>
    <property type="match status" value="1"/>
</dbReference>
<dbReference type="SUPFAM" id="SSF54427">
    <property type="entry name" value="NTF2-like"/>
    <property type="match status" value="1"/>
</dbReference>
<sequence>MQKGGGGVTGQDSHADHMRYFVEQVQEKGHLGLIDELVHPGFRNHTVEPGQRDDRDGVRETMAALHEAFSNLRVEVLHCVGDGDLVATHKVFRATHTGSWFGIPPSGTRVEFRVMDLFRYRDGQLFEHWAVADTVNLLRQTGALP</sequence>
<name>A0A250VBE9_STROL</name>
<dbReference type="InterPro" id="IPR009959">
    <property type="entry name" value="Cyclase_SnoaL-like"/>
</dbReference>
<dbReference type="InterPro" id="IPR032710">
    <property type="entry name" value="NTF2-like_dom_sf"/>
</dbReference>
<keyword evidence="2" id="KW-1185">Reference proteome</keyword>
<organism evidence="1 2">
    <name type="scientific">Streptomyces olivochromogenes</name>
    <dbReference type="NCBI Taxonomy" id="1963"/>
    <lineage>
        <taxon>Bacteria</taxon>
        <taxon>Bacillati</taxon>
        <taxon>Actinomycetota</taxon>
        <taxon>Actinomycetes</taxon>
        <taxon>Kitasatosporales</taxon>
        <taxon>Streptomycetaceae</taxon>
        <taxon>Streptomyces</taxon>
    </lineage>
</organism>
<dbReference type="EMBL" id="BDQI01000004">
    <property type="protein sequence ID" value="GAX51330.1"/>
    <property type="molecule type" value="Genomic_DNA"/>
</dbReference>
<dbReference type="PANTHER" id="PTHR38436:SF1">
    <property type="entry name" value="ESTER CYCLASE"/>
    <property type="match status" value="1"/>
</dbReference>
<proteinExistence type="predicted"/>
<dbReference type="STRING" id="1963.AQJ27_17130"/>
<protein>
    <recommendedName>
        <fullName evidence="3">Ester cyclase</fullName>
    </recommendedName>
</protein>
<gene>
    <name evidence="1" type="ORF">SO3561_02831</name>
</gene>